<sequence>MHTTQLETDYLIIGCGAVGMAFADVLLAETDANIIIVDKHHKPGGHWNDAYSFVTLHQPSAFYGVSSLELSNGKRDEIGMNKGLHELASGPEVLSYFDQVMKHQFLPSGRVQYFPMCDYRGNGEFSSMLSDKQYKVTVNRKIIDGTYFKTSVPATHTPNFEIADGVQFAPLNDLPNLTEPKDGYVVVGGGKTGIDACLWLLDNHIDPDDITWIMPRDGWWIDRKNTQPTREFFNYSIGAQVKQMEALANAESLDDLFVRLEAGGVLLRLDKNVKPAMFHGATVSQEEATQLRRISNVVRHGRVSRIGLNEITFADTAIATTPNTLHIDCSARAVPVTETYPVFNGDTVTVQTVRSYQPVFSAAFIAHIEANYDDEAIKNDICKVVPLPNHDVDWLIGAAAQMQNQYRWSQEPGLRDWLIQNRLDGFTALVQPSDEATPEQMQLLGKLKELVPMVIANLPKLMGEAMQRKQAL</sequence>
<dbReference type="RefSeq" id="WP_113952416.1">
    <property type="nucleotide sequence ID" value="NZ_QNRT01000001.1"/>
</dbReference>
<dbReference type="Gene3D" id="3.50.50.60">
    <property type="entry name" value="FAD/NAD(P)-binding domain"/>
    <property type="match status" value="1"/>
</dbReference>
<evidence type="ECO:0008006" key="3">
    <source>
        <dbReference type="Google" id="ProtNLM"/>
    </source>
</evidence>
<dbReference type="EMBL" id="QNRT01000001">
    <property type="protein sequence ID" value="RBP52795.1"/>
    <property type="molecule type" value="Genomic_DNA"/>
</dbReference>
<evidence type="ECO:0000313" key="2">
    <source>
        <dbReference type="Proteomes" id="UP000253083"/>
    </source>
</evidence>
<proteinExistence type="predicted"/>
<comment type="caution">
    <text evidence="1">The sequence shown here is derived from an EMBL/GenBank/DDBJ whole genome shotgun (WGS) entry which is preliminary data.</text>
</comment>
<dbReference type="Proteomes" id="UP000253083">
    <property type="component" value="Unassembled WGS sequence"/>
</dbReference>
<keyword evidence="2" id="KW-1185">Reference proteome</keyword>
<reference evidence="1 2" key="1">
    <citation type="submission" date="2018-06" db="EMBL/GenBank/DDBJ databases">
        <title>Genomic Encyclopedia of Type Strains, Phase IV (KMG-IV): sequencing the most valuable type-strain genomes for metagenomic binning, comparative biology and taxonomic classification.</title>
        <authorList>
            <person name="Goeker M."/>
        </authorList>
    </citation>
    <scope>NUCLEOTIDE SEQUENCE [LARGE SCALE GENOMIC DNA]</scope>
    <source>
        <strain evidence="1 2">DSM 24032</strain>
    </source>
</reference>
<dbReference type="SUPFAM" id="SSF51905">
    <property type="entry name" value="FAD/NAD(P)-binding domain"/>
    <property type="match status" value="1"/>
</dbReference>
<protein>
    <recommendedName>
        <fullName evidence="3">NAD(P)-binding protein</fullName>
    </recommendedName>
</protein>
<dbReference type="InterPro" id="IPR036188">
    <property type="entry name" value="FAD/NAD-bd_sf"/>
</dbReference>
<accession>A0A395JQF9</accession>
<dbReference type="OrthoDB" id="9773233at2"/>
<gene>
    <name evidence="1" type="ORF">DFR28_101179</name>
</gene>
<dbReference type="AlphaFoldDB" id="A0A395JQF9"/>
<organism evidence="1 2">
    <name type="scientific">Arenicella xantha</name>
    <dbReference type="NCBI Taxonomy" id="644221"/>
    <lineage>
        <taxon>Bacteria</taxon>
        <taxon>Pseudomonadati</taxon>
        <taxon>Pseudomonadota</taxon>
        <taxon>Gammaproteobacteria</taxon>
        <taxon>Arenicellales</taxon>
        <taxon>Arenicellaceae</taxon>
        <taxon>Arenicella</taxon>
    </lineage>
</organism>
<evidence type="ECO:0000313" key="1">
    <source>
        <dbReference type="EMBL" id="RBP52795.1"/>
    </source>
</evidence>
<name>A0A395JQF9_9GAMM</name>
<dbReference type="InParanoid" id="A0A395JQF9"/>